<feature type="transmembrane region" description="Helical" evidence="8">
    <location>
        <begin position="204"/>
        <end position="221"/>
    </location>
</feature>
<feature type="transmembrane region" description="Helical" evidence="8">
    <location>
        <begin position="270"/>
        <end position="291"/>
    </location>
</feature>
<feature type="domain" description="NADH-Ubiquinone oxidoreductase (complex I) chain 5 N-terminal" evidence="11">
    <location>
        <begin position="71"/>
        <end position="111"/>
    </location>
</feature>
<comment type="subcellular location">
    <subcellularLocation>
        <location evidence="8">Cell membrane</location>
        <topology evidence="8">Multi-pass membrane protein</topology>
    </subcellularLocation>
    <subcellularLocation>
        <location evidence="2">Endomembrane system</location>
        <topology evidence="2">Multi-pass membrane protein</topology>
    </subcellularLocation>
    <subcellularLocation>
        <location evidence="9">Membrane</location>
        <topology evidence="9">Multi-pass membrane protein</topology>
    </subcellularLocation>
</comment>
<dbReference type="OrthoDB" id="9811798at2"/>
<feature type="transmembrane region" description="Helical" evidence="8">
    <location>
        <begin position="111"/>
        <end position="129"/>
    </location>
</feature>
<sequence length="528" mass="55016">MPIHLLPLLAPAVFLGAAVLLHFRRDLSVRTAAHLSETAAIVALIVAILSVATLISQGSGDSPLLGLAGVGLSARVDVVSTVMVLLVCFIGWVVVRFARTYLDGEARQTDFSIWLLGTLAAVALLVQSGNILQFVGAWVATSLCLHRLLLFYPGRVVAQRAAYKKFVTARIGDAALILATILLIATYGTTQISQMLAAARLGEGGGLAVGGAALLALAAVLKSAQFPTHGWLTEVMEAPTPVSALLHAGVVNGGGFLLIRFADIMLLSPLVLAVLVGIGGFTALFGGMVMLTQPTVKVSLAWSTVSQMGFMILQCGLALFPLALLHIVAHSLYKAHAFLSAGGAVERVAAIRKPGPVAVPDLGAVVRAFGLAIAIYGLVYLASGILIGFGSKSPQAVALGAILIFGVAYLLAQGLADAAPRALTRRMALMSVVATVAYLALQRGSEWLTAGTLPPTPMAGPLEWALTLLALFTFGAVALAQSTLPLWSHHPAVQGLRVHLSNGFYINAIEDRLLKGWSRNTSKSGAKS</sequence>
<dbReference type="InterPro" id="IPR046396">
    <property type="entry name" value="Transporter_DabB"/>
</dbReference>
<evidence type="ECO:0000259" key="11">
    <source>
        <dbReference type="Pfam" id="PF00662"/>
    </source>
</evidence>
<dbReference type="InterPro" id="IPR003945">
    <property type="entry name" value="NU5C-like"/>
</dbReference>
<organism evidence="12 13">
    <name type="scientific">Jannaschia faecimaris</name>
    <dbReference type="NCBI Taxonomy" id="1244108"/>
    <lineage>
        <taxon>Bacteria</taxon>
        <taxon>Pseudomonadati</taxon>
        <taxon>Pseudomonadota</taxon>
        <taxon>Alphaproteobacteria</taxon>
        <taxon>Rhodobacterales</taxon>
        <taxon>Roseobacteraceae</taxon>
        <taxon>Jannaschia</taxon>
    </lineage>
</organism>
<comment type="function">
    <text evidence="8">Part of an energy-coupled inorganic carbon pump.</text>
</comment>
<evidence type="ECO:0000256" key="4">
    <source>
        <dbReference type="ARBA" id="ARBA00022475"/>
    </source>
</evidence>
<dbReference type="GO" id="GO:0015990">
    <property type="term" value="P:electron transport coupled proton transport"/>
    <property type="evidence" value="ECO:0007669"/>
    <property type="project" value="TreeGrafter"/>
</dbReference>
<comment type="function">
    <text evidence="1">NDH-1 shuttles electrons from NADH, via FMN and iron-sulfur (Fe-S) centers, to quinones in the respiratory chain. The immediate electron acceptor for the enzyme in this species is believed to be ubiquinone. Couples the redox reaction to proton translocation (for every two electrons transferred, four hydrogen ions are translocated across the cytoplasmic membrane), and thus conserves the redox energy in a proton gradient.</text>
</comment>
<dbReference type="AlphaFoldDB" id="A0A1H3P304"/>
<accession>A0A1H3P304</accession>
<dbReference type="InterPro" id="IPR001516">
    <property type="entry name" value="Proton_antipo_N"/>
</dbReference>
<evidence type="ECO:0000259" key="10">
    <source>
        <dbReference type="Pfam" id="PF00361"/>
    </source>
</evidence>
<keyword evidence="5 8" id="KW-0812">Transmembrane</keyword>
<evidence type="ECO:0000256" key="2">
    <source>
        <dbReference type="ARBA" id="ARBA00004127"/>
    </source>
</evidence>
<keyword evidence="4 8" id="KW-1003">Cell membrane</keyword>
<dbReference type="GO" id="GO:0005886">
    <property type="term" value="C:plasma membrane"/>
    <property type="evidence" value="ECO:0007669"/>
    <property type="project" value="UniProtKB-SubCell"/>
</dbReference>
<evidence type="ECO:0000256" key="1">
    <source>
        <dbReference type="ARBA" id="ARBA00002378"/>
    </source>
</evidence>
<dbReference type="EMBL" id="FNPX01000004">
    <property type="protein sequence ID" value="SDY95497.1"/>
    <property type="molecule type" value="Genomic_DNA"/>
</dbReference>
<evidence type="ECO:0000256" key="3">
    <source>
        <dbReference type="ARBA" id="ARBA00022448"/>
    </source>
</evidence>
<evidence type="ECO:0000256" key="9">
    <source>
        <dbReference type="RuleBase" id="RU000320"/>
    </source>
</evidence>
<dbReference type="GO" id="GO:0012505">
    <property type="term" value="C:endomembrane system"/>
    <property type="evidence" value="ECO:0007669"/>
    <property type="project" value="UniProtKB-SubCell"/>
</dbReference>
<protein>
    <recommendedName>
        <fullName evidence="8">Probable inorganic carbon transporter subunit DabB</fullName>
    </recommendedName>
</protein>
<keyword evidence="3 8" id="KW-0813">Transport</keyword>
<evidence type="ECO:0000313" key="13">
    <source>
        <dbReference type="Proteomes" id="UP000198914"/>
    </source>
</evidence>
<feature type="transmembrane region" description="Helical" evidence="8">
    <location>
        <begin position="396"/>
        <end position="415"/>
    </location>
</feature>
<evidence type="ECO:0000256" key="8">
    <source>
        <dbReference type="HAMAP-Rule" id="MF_00862"/>
    </source>
</evidence>
<dbReference type="PRINTS" id="PR01434">
    <property type="entry name" value="NADHDHGNASE5"/>
</dbReference>
<feature type="domain" description="NADH:quinone oxidoreductase/Mrp antiporter transmembrane" evidence="10">
    <location>
        <begin position="128"/>
        <end position="347"/>
    </location>
</feature>
<proteinExistence type="inferred from homology"/>
<gene>
    <name evidence="8" type="primary">dabB</name>
    <name evidence="12" type="ORF">SAMN05444004_104218</name>
</gene>
<evidence type="ECO:0000256" key="7">
    <source>
        <dbReference type="ARBA" id="ARBA00023136"/>
    </source>
</evidence>
<feature type="transmembrane region" description="Helical" evidence="8">
    <location>
        <begin position="427"/>
        <end position="444"/>
    </location>
</feature>
<feature type="transmembrane region" description="Helical" evidence="8">
    <location>
        <begin position="78"/>
        <end position="99"/>
    </location>
</feature>
<comment type="subunit">
    <text evidence="8">Forms a complex with DabA.</text>
</comment>
<name>A0A1H3P304_9RHOB</name>
<feature type="transmembrane region" description="Helical" evidence="8">
    <location>
        <begin position="35"/>
        <end position="58"/>
    </location>
</feature>
<dbReference type="Pfam" id="PF00361">
    <property type="entry name" value="Proton_antipo_M"/>
    <property type="match status" value="1"/>
</dbReference>
<evidence type="ECO:0000256" key="6">
    <source>
        <dbReference type="ARBA" id="ARBA00022989"/>
    </source>
</evidence>
<feature type="transmembrane region" description="Helical" evidence="8">
    <location>
        <begin position="368"/>
        <end position="390"/>
    </location>
</feature>
<dbReference type="GO" id="GO:0003954">
    <property type="term" value="F:NADH dehydrogenase activity"/>
    <property type="evidence" value="ECO:0007669"/>
    <property type="project" value="TreeGrafter"/>
</dbReference>
<dbReference type="Pfam" id="PF00662">
    <property type="entry name" value="Proton_antipo_N"/>
    <property type="match status" value="1"/>
</dbReference>
<dbReference type="Proteomes" id="UP000198914">
    <property type="component" value="Unassembled WGS sequence"/>
</dbReference>
<dbReference type="GO" id="GO:0008137">
    <property type="term" value="F:NADH dehydrogenase (ubiquinone) activity"/>
    <property type="evidence" value="ECO:0007669"/>
    <property type="project" value="InterPro"/>
</dbReference>
<keyword evidence="6 8" id="KW-1133">Transmembrane helix</keyword>
<dbReference type="NCBIfam" id="NF006029">
    <property type="entry name" value="PRK08168.1"/>
    <property type="match status" value="1"/>
</dbReference>
<dbReference type="RefSeq" id="WP_092644250.1">
    <property type="nucleotide sequence ID" value="NZ_FNPX01000004.1"/>
</dbReference>
<evidence type="ECO:0000256" key="5">
    <source>
        <dbReference type="ARBA" id="ARBA00022692"/>
    </source>
</evidence>
<dbReference type="STRING" id="1244108.SAMN05444004_104218"/>
<dbReference type="HAMAP" id="MF_00862">
    <property type="entry name" value="DabB"/>
    <property type="match status" value="1"/>
</dbReference>
<feature type="transmembrane region" description="Helical" evidence="8">
    <location>
        <begin position="174"/>
        <end position="192"/>
    </location>
</feature>
<dbReference type="PANTHER" id="PTHR42829:SF1">
    <property type="entry name" value="INORGANIC CARBON TRANSPORTER SUBUNIT DABB-RELATED"/>
    <property type="match status" value="1"/>
</dbReference>
<keyword evidence="7 8" id="KW-0472">Membrane</keyword>
<reference evidence="13" key="1">
    <citation type="submission" date="2016-10" db="EMBL/GenBank/DDBJ databases">
        <authorList>
            <person name="Varghese N."/>
            <person name="Submissions S."/>
        </authorList>
    </citation>
    <scope>NUCLEOTIDE SEQUENCE [LARGE SCALE GENOMIC DNA]</scope>
    <source>
        <strain evidence="13">DSM 100420</strain>
    </source>
</reference>
<feature type="transmembrane region" description="Helical" evidence="8">
    <location>
        <begin position="6"/>
        <end position="23"/>
    </location>
</feature>
<evidence type="ECO:0000313" key="12">
    <source>
        <dbReference type="EMBL" id="SDY95497.1"/>
    </source>
</evidence>
<feature type="transmembrane region" description="Helical" evidence="8">
    <location>
        <begin position="464"/>
        <end position="487"/>
    </location>
</feature>
<dbReference type="GO" id="GO:0042773">
    <property type="term" value="P:ATP synthesis coupled electron transport"/>
    <property type="evidence" value="ECO:0007669"/>
    <property type="project" value="InterPro"/>
</dbReference>
<feature type="transmembrane region" description="Helical" evidence="8">
    <location>
        <begin position="311"/>
        <end position="329"/>
    </location>
</feature>
<comment type="similarity">
    <text evidence="8">Belongs to the inorganic carbon transporter (TC 9.A.2) DabB family.</text>
</comment>
<keyword evidence="13" id="KW-1185">Reference proteome</keyword>
<dbReference type="PANTHER" id="PTHR42829">
    <property type="entry name" value="NADH-UBIQUINONE OXIDOREDUCTASE CHAIN 5"/>
    <property type="match status" value="1"/>
</dbReference>
<dbReference type="InterPro" id="IPR001750">
    <property type="entry name" value="ND/Mrp_TM"/>
</dbReference>